<keyword evidence="7" id="KW-1003">Cell membrane</keyword>
<evidence type="ECO:0000256" key="4">
    <source>
        <dbReference type="ARBA" id="ARBA00007739"/>
    </source>
</evidence>
<organism evidence="30 31">
    <name type="scientific">Tepidamorphus gemmatus</name>
    <dbReference type="NCBI Taxonomy" id="747076"/>
    <lineage>
        <taxon>Bacteria</taxon>
        <taxon>Pseudomonadati</taxon>
        <taxon>Pseudomonadota</taxon>
        <taxon>Alphaproteobacteria</taxon>
        <taxon>Hyphomicrobiales</taxon>
        <taxon>Tepidamorphaceae</taxon>
        <taxon>Tepidamorphus</taxon>
    </lineage>
</organism>
<evidence type="ECO:0000256" key="19">
    <source>
        <dbReference type="ARBA" id="ARBA00023136"/>
    </source>
</evidence>
<dbReference type="Pfam" id="PF00905">
    <property type="entry name" value="Transpeptidase"/>
    <property type="match status" value="1"/>
</dbReference>
<evidence type="ECO:0000256" key="17">
    <source>
        <dbReference type="ARBA" id="ARBA00022984"/>
    </source>
</evidence>
<evidence type="ECO:0000256" key="25">
    <source>
        <dbReference type="ARBA" id="ARBA00049902"/>
    </source>
</evidence>
<dbReference type="InterPro" id="IPR001264">
    <property type="entry name" value="Glyco_trans_51"/>
</dbReference>
<protein>
    <recommendedName>
        <fullName evidence="6">Penicillin-binding protein 1A</fullName>
        <ecNumber evidence="24">2.4.99.28</ecNumber>
        <ecNumber evidence="5">3.4.16.4</ecNumber>
    </recommendedName>
</protein>
<keyword evidence="17" id="KW-0573">Peptidoglycan synthesis</keyword>
<evidence type="ECO:0000256" key="24">
    <source>
        <dbReference type="ARBA" id="ARBA00044770"/>
    </source>
</evidence>
<comment type="similarity">
    <text evidence="3">In the C-terminal section; belongs to the transpeptidase family.</text>
</comment>
<feature type="domain" description="Penicillin-binding protein transpeptidase" evidence="27">
    <location>
        <begin position="445"/>
        <end position="736"/>
    </location>
</feature>
<evidence type="ECO:0000256" key="7">
    <source>
        <dbReference type="ARBA" id="ARBA00022475"/>
    </source>
</evidence>
<evidence type="ECO:0000259" key="27">
    <source>
        <dbReference type="Pfam" id="PF00905"/>
    </source>
</evidence>
<keyword evidence="9" id="KW-0121">Carboxypeptidase</keyword>
<dbReference type="GO" id="GO:0030288">
    <property type="term" value="C:outer membrane-bounded periplasmic space"/>
    <property type="evidence" value="ECO:0007669"/>
    <property type="project" value="TreeGrafter"/>
</dbReference>
<evidence type="ECO:0000256" key="14">
    <source>
        <dbReference type="ARBA" id="ARBA00022801"/>
    </source>
</evidence>
<keyword evidence="13" id="KW-0812">Transmembrane</keyword>
<evidence type="ECO:0000256" key="3">
    <source>
        <dbReference type="ARBA" id="ARBA00007090"/>
    </source>
</evidence>
<evidence type="ECO:0000259" key="29">
    <source>
        <dbReference type="Pfam" id="PF17092"/>
    </source>
</evidence>
<dbReference type="OrthoDB" id="9766909at2"/>
<keyword evidence="14" id="KW-0378">Hydrolase</keyword>
<dbReference type="PANTHER" id="PTHR32282">
    <property type="entry name" value="BINDING PROTEIN TRANSPEPTIDASE, PUTATIVE-RELATED"/>
    <property type="match status" value="1"/>
</dbReference>
<dbReference type="GO" id="GO:0008658">
    <property type="term" value="F:penicillin binding"/>
    <property type="evidence" value="ECO:0007669"/>
    <property type="project" value="InterPro"/>
</dbReference>
<evidence type="ECO:0000313" key="30">
    <source>
        <dbReference type="EMBL" id="TCT11319.1"/>
    </source>
</evidence>
<keyword evidence="31" id="KW-1185">Reference proteome</keyword>
<sequence>MLLRFLGFLFTLGVILFVVVSAAVAYVLWQVSEDLPDYASLREYEPPVMTRVHAADGQLVAEYAKERRLFIPIQAVPSTVINAFLSAEDKNFYSHFGLDLVGIGRAALENIEALLSNSNRSLVGGSSITQQVAKNFLLTNEKSYERKIKEALLALKIENAFTKDQILELYLNEIYLGVGAYGIAAAALIYFDKSVDALTIPEAAYLAALPKAPNNYHPFREPERALERRNWVIDRMEENGFITADQAIEARNTPIEVKLRPTGPRLQAADYFVEDVRRTLYQLYGESGLYEGGLSVRSTLDPKLQVLARRVLVKGLVDYDRKRGWRGPIETVELSGDWGLAVGKIEPLYDVAPWRLAVVLKTDDEGAVIGLRPDKLPSGRFSEDRKVGRIPTDKLTWARWAVGPEKGKPIKSAAQVLKPGDVVYVSPVGDSASEFDLQQVPKISGAIVAMDTHTGRVLALVGGFSFAESEFNRATQAMRQPGSAFKPFVYAAALDNGYSPSSVVLDAPIEIVSGGKIWRPQNYGRKFYGPSTLRRGIELSRNVMTVRLAQDMGMPLIREYARRFGIYDDMLPYLPMALGAGETTVLRMTAAYATIANGGRKITPTLIDRIQDRYGRTIYKHDQRICEGCTAQAWTGQDEPQLIDNREQVLDPYTDYQMISMLEGVVQRGTATVVREVEKPLAGKTGTTNDEKDAWFVGFSPDLAVGVYVGYDQPQPLGRGMTGGQLAAPIFRDFMKEALADKPAIPFRVPPGIQLVRINPATGLRAGPNETNVILEAFKPGQVPPDSYSVIGYQDQFGQPTAVTPEADRAVRTGTGGLY</sequence>
<keyword evidence="18" id="KW-1133">Transmembrane helix</keyword>
<dbReference type="PANTHER" id="PTHR32282:SF27">
    <property type="entry name" value="PENICILLIN-BINDING PROTEIN 1A"/>
    <property type="match status" value="1"/>
</dbReference>
<dbReference type="InterPro" id="IPR001460">
    <property type="entry name" value="PCN-bd_Tpept"/>
</dbReference>
<evidence type="ECO:0000256" key="10">
    <source>
        <dbReference type="ARBA" id="ARBA00022670"/>
    </source>
</evidence>
<dbReference type="InterPro" id="IPR031376">
    <property type="entry name" value="PCB_OB"/>
</dbReference>
<comment type="pathway">
    <text evidence="26">Glycan biosynthesis.</text>
</comment>
<dbReference type="InterPro" id="IPR012338">
    <property type="entry name" value="Beta-lactam/transpept-like"/>
</dbReference>
<dbReference type="GO" id="GO:0006508">
    <property type="term" value="P:proteolysis"/>
    <property type="evidence" value="ECO:0007669"/>
    <property type="project" value="UniProtKB-KW"/>
</dbReference>
<dbReference type="GO" id="GO:0008955">
    <property type="term" value="F:peptidoglycan glycosyltransferase activity"/>
    <property type="evidence" value="ECO:0007669"/>
    <property type="project" value="UniProtKB-EC"/>
</dbReference>
<evidence type="ECO:0000256" key="26">
    <source>
        <dbReference type="ARBA" id="ARBA00060592"/>
    </source>
</evidence>
<evidence type="ECO:0000256" key="2">
    <source>
        <dbReference type="ARBA" id="ARBA00004752"/>
    </source>
</evidence>
<dbReference type="AlphaFoldDB" id="A0A4R3MG54"/>
<evidence type="ECO:0000256" key="13">
    <source>
        <dbReference type="ARBA" id="ARBA00022692"/>
    </source>
</evidence>
<evidence type="ECO:0000256" key="23">
    <source>
        <dbReference type="ARBA" id="ARBA00034000"/>
    </source>
</evidence>
<keyword evidence="20" id="KW-0046">Antibiotic resistance</keyword>
<evidence type="ECO:0000256" key="16">
    <source>
        <dbReference type="ARBA" id="ARBA00022968"/>
    </source>
</evidence>
<evidence type="ECO:0000256" key="8">
    <source>
        <dbReference type="ARBA" id="ARBA00022519"/>
    </source>
</evidence>
<dbReference type="GO" id="GO:0009002">
    <property type="term" value="F:serine-type D-Ala-D-Ala carboxypeptidase activity"/>
    <property type="evidence" value="ECO:0007669"/>
    <property type="project" value="UniProtKB-EC"/>
</dbReference>
<dbReference type="GO" id="GO:0071555">
    <property type="term" value="P:cell wall organization"/>
    <property type="evidence" value="ECO:0007669"/>
    <property type="project" value="UniProtKB-KW"/>
</dbReference>
<dbReference type="GO" id="GO:0005886">
    <property type="term" value="C:plasma membrane"/>
    <property type="evidence" value="ECO:0007669"/>
    <property type="project" value="UniProtKB-SubCell"/>
</dbReference>
<evidence type="ECO:0000256" key="18">
    <source>
        <dbReference type="ARBA" id="ARBA00022989"/>
    </source>
</evidence>
<reference evidence="30 31" key="1">
    <citation type="submission" date="2019-03" db="EMBL/GenBank/DDBJ databases">
        <title>Genomic Encyclopedia of Type Strains, Phase IV (KMG-IV): sequencing the most valuable type-strain genomes for metagenomic binning, comparative biology and taxonomic classification.</title>
        <authorList>
            <person name="Goeker M."/>
        </authorList>
    </citation>
    <scope>NUCLEOTIDE SEQUENCE [LARGE SCALE GENOMIC DNA]</scope>
    <source>
        <strain evidence="30 31">DSM 19345</strain>
    </source>
</reference>
<keyword evidence="16" id="KW-0735">Signal-anchor</keyword>
<dbReference type="GO" id="GO:0008360">
    <property type="term" value="P:regulation of cell shape"/>
    <property type="evidence" value="ECO:0007669"/>
    <property type="project" value="UniProtKB-KW"/>
</dbReference>
<evidence type="ECO:0000256" key="22">
    <source>
        <dbReference type="ARBA" id="ARBA00023316"/>
    </source>
</evidence>
<keyword evidence="8" id="KW-0997">Cell inner membrane</keyword>
<comment type="catalytic activity">
    <reaction evidence="23">
        <text>Preferential cleavage: (Ac)2-L-Lys-D-Ala-|-D-Ala. Also transpeptidation of peptidyl-alanyl moieties that are N-acyl substituents of D-alanine.</text>
        <dbReference type="EC" id="3.4.16.4"/>
    </reaction>
</comment>
<evidence type="ECO:0000256" key="1">
    <source>
        <dbReference type="ARBA" id="ARBA00004249"/>
    </source>
</evidence>
<dbReference type="InterPro" id="IPR023346">
    <property type="entry name" value="Lysozyme-like_dom_sf"/>
</dbReference>
<comment type="caution">
    <text evidence="30">The sequence shown here is derived from an EMBL/GenBank/DDBJ whole genome shotgun (WGS) entry which is preliminary data.</text>
</comment>
<keyword evidence="12" id="KW-0808">Transferase</keyword>
<evidence type="ECO:0000256" key="11">
    <source>
        <dbReference type="ARBA" id="ARBA00022676"/>
    </source>
</evidence>
<keyword evidence="19" id="KW-0472">Membrane</keyword>
<keyword evidence="10" id="KW-0645">Protease</keyword>
<dbReference type="Proteomes" id="UP000295678">
    <property type="component" value="Unassembled WGS sequence"/>
</dbReference>
<evidence type="ECO:0000256" key="6">
    <source>
        <dbReference type="ARBA" id="ARBA00018638"/>
    </source>
</evidence>
<feature type="domain" description="Glycosyl transferase family 51" evidence="28">
    <location>
        <begin position="57"/>
        <end position="237"/>
    </location>
</feature>
<evidence type="ECO:0000256" key="20">
    <source>
        <dbReference type="ARBA" id="ARBA00023251"/>
    </source>
</evidence>
<proteinExistence type="inferred from homology"/>
<evidence type="ECO:0000256" key="9">
    <source>
        <dbReference type="ARBA" id="ARBA00022645"/>
    </source>
</evidence>
<name>A0A4R3MG54_9HYPH</name>
<comment type="catalytic activity">
    <reaction evidence="25">
        <text>[GlcNAc-(1-&gt;4)-Mur2Ac(oyl-L-Ala-gamma-D-Glu-L-Lys-D-Ala-D-Ala)](n)-di-trans,octa-cis-undecaprenyl diphosphate + beta-D-GlcNAc-(1-&gt;4)-Mur2Ac(oyl-L-Ala-gamma-D-Glu-L-Lys-D-Ala-D-Ala)-di-trans,octa-cis-undecaprenyl diphosphate = [GlcNAc-(1-&gt;4)-Mur2Ac(oyl-L-Ala-gamma-D-Glu-L-Lys-D-Ala-D-Ala)](n+1)-di-trans,octa-cis-undecaprenyl diphosphate + di-trans,octa-cis-undecaprenyl diphosphate + H(+)</text>
        <dbReference type="Rhea" id="RHEA:23708"/>
        <dbReference type="Rhea" id="RHEA-COMP:9602"/>
        <dbReference type="Rhea" id="RHEA-COMP:9603"/>
        <dbReference type="ChEBI" id="CHEBI:15378"/>
        <dbReference type="ChEBI" id="CHEBI:58405"/>
        <dbReference type="ChEBI" id="CHEBI:60033"/>
        <dbReference type="ChEBI" id="CHEBI:78435"/>
        <dbReference type="EC" id="2.4.99.28"/>
    </reaction>
</comment>
<dbReference type="EC" id="2.4.99.28" evidence="24"/>
<dbReference type="FunFam" id="3.40.710.10:FF:000041">
    <property type="entry name" value="Penicillin-binding protein 1A"/>
    <property type="match status" value="1"/>
</dbReference>
<dbReference type="Pfam" id="PF00912">
    <property type="entry name" value="Transgly"/>
    <property type="match status" value="1"/>
</dbReference>
<dbReference type="GO" id="GO:0009252">
    <property type="term" value="P:peptidoglycan biosynthetic process"/>
    <property type="evidence" value="ECO:0007669"/>
    <property type="project" value="UniProtKB-UniPathway"/>
</dbReference>
<dbReference type="SUPFAM" id="SSF56601">
    <property type="entry name" value="beta-lactamase/transpeptidase-like"/>
    <property type="match status" value="1"/>
</dbReference>
<keyword evidence="21" id="KW-0511">Multifunctional enzyme</keyword>
<dbReference type="Gene3D" id="1.10.3810.10">
    <property type="entry name" value="Biosynthetic peptidoglycan transglycosylase-like"/>
    <property type="match status" value="1"/>
</dbReference>
<evidence type="ECO:0000256" key="5">
    <source>
        <dbReference type="ARBA" id="ARBA00012448"/>
    </source>
</evidence>
<comment type="pathway">
    <text evidence="2">Cell wall biogenesis; peptidoglycan biosynthesis.</text>
</comment>
<evidence type="ECO:0000256" key="12">
    <source>
        <dbReference type="ARBA" id="ARBA00022679"/>
    </source>
</evidence>
<feature type="domain" description="Penicillin-binding protein OB-like" evidence="29">
    <location>
        <begin position="325"/>
        <end position="443"/>
    </location>
</feature>
<dbReference type="RefSeq" id="WP_132806087.1">
    <property type="nucleotide sequence ID" value="NZ_SMAK01000004.1"/>
</dbReference>
<keyword evidence="22" id="KW-0961">Cell wall biogenesis/degradation</keyword>
<comment type="similarity">
    <text evidence="4">In the N-terminal section; belongs to the glycosyltransferase 51 family.</text>
</comment>
<dbReference type="FunFam" id="1.10.3810.10:FF:000003">
    <property type="entry name" value="Penicillin-binding protein 1a"/>
    <property type="match status" value="1"/>
</dbReference>
<accession>A0A4R3MG54</accession>
<dbReference type="InterPro" id="IPR036950">
    <property type="entry name" value="PBP_transglycosylase"/>
</dbReference>
<dbReference type="EC" id="3.4.16.4" evidence="5"/>
<evidence type="ECO:0000259" key="28">
    <source>
        <dbReference type="Pfam" id="PF00912"/>
    </source>
</evidence>
<dbReference type="GO" id="GO:0046677">
    <property type="term" value="P:response to antibiotic"/>
    <property type="evidence" value="ECO:0007669"/>
    <property type="project" value="UniProtKB-KW"/>
</dbReference>
<keyword evidence="11" id="KW-0328">Glycosyltransferase</keyword>
<keyword evidence="15" id="KW-0133">Cell shape</keyword>
<evidence type="ECO:0000256" key="21">
    <source>
        <dbReference type="ARBA" id="ARBA00023268"/>
    </source>
</evidence>
<dbReference type="EMBL" id="SMAK01000004">
    <property type="protein sequence ID" value="TCT11319.1"/>
    <property type="molecule type" value="Genomic_DNA"/>
</dbReference>
<dbReference type="Pfam" id="PF17092">
    <property type="entry name" value="PCB_OB"/>
    <property type="match status" value="1"/>
</dbReference>
<comment type="subcellular location">
    <subcellularLocation>
        <location evidence="1">Cell inner membrane</location>
        <topology evidence="1">Single-pass type II membrane protein</topology>
    </subcellularLocation>
</comment>
<dbReference type="NCBIfam" id="TIGR02074">
    <property type="entry name" value="PBP_1a_fam"/>
    <property type="match status" value="1"/>
</dbReference>
<gene>
    <name evidence="30" type="ORF">EDC22_10476</name>
</gene>
<evidence type="ECO:0000256" key="15">
    <source>
        <dbReference type="ARBA" id="ARBA00022960"/>
    </source>
</evidence>
<dbReference type="Gene3D" id="3.40.710.10">
    <property type="entry name" value="DD-peptidase/beta-lactamase superfamily"/>
    <property type="match status" value="2"/>
</dbReference>
<evidence type="ECO:0000313" key="31">
    <source>
        <dbReference type="Proteomes" id="UP000295678"/>
    </source>
</evidence>
<dbReference type="InterPro" id="IPR050396">
    <property type="entry name" value="Glycosyltr_51/Transpeptidase"/>
</dbReference>
<dbReference type="UniPathway" id="UPA00219"/>
<dbReference type="SUPFAM" id="SSF53955">
    <property type="entry name" value="Lysozyme-like"/>
    <property type="match status" value="1"/>
</dbReference>